<comment type="subcellular location">
    <subcellularLocation>
        <location evidence="1">Cytoplasm</location>
    </subcellularLocation>
</comment>
<dbReference type="Pfam" id="PF12482">
    <property type="entry name" value="DUF3701"/>
    <property type="match status" value="1"/>
</dbReference>
<dbReference type="Gene3D" id="1.10.443.10">
    <property type="entry name" value="Intergrase catalytic core"/>
    <property type="match status" value="1"/>
</dbReference>
<keyword evidence="2" id="KW-0229">DNA integration</keyword>
<dbReference type="PANTHER" id="PTHR30349:SF77">
    <property type="entry name" value="TYROSINE RECOMBINASE XERC"/>
    <property type="match status" value="1"/>
</dbReference>
<name>A0ABW2QUX7_9BURK</name>
<evidence type="ECO:0000256" key="1">
    <source>
        <dbReference type="ARBA" id="ARBA00004496"/>
    </source>
</evidence>
<dbReference type="Pfam" id="PF00589">
    <property type="entry name" value="Phage_integrase"/>
    <property type="match status" value="1"/>
</dbReference>
<accession>A0ABW2QUX7</accession>
<dbReference type="CDD" id="cd00397">
    <property type="entry name" value="DNA_BRE_C"/>
    <property type="match status" value="1"/>
</dbReference>
<proteinExistence type="predicted"/>
<evidence type="ECO:0000313" key="6">
    <source>
        <dbReference type="Proteomes" id="UP001596501"/>
    </source>
</evidence>
<keyword evidence="6" id="KW-1185">Reference proteome</keyword>
<dbReference type="EMBL" id="JBHTCA010000029">
    <property type="protein sequence ID" value="MFC7411345.1"/>
    <property type="molecule type" value="Genomic_DNA"/>
</dbReference>
<evidence type="ECO:0000256" key="2">
    <source>
        <dbReference type="ARBA" id="ARBA00022908"/>
    </source>
</evidence>
<evidence type="ECO:0000313" key="5">
    <source>
        <dbReference type="EMBL" id="MFC7411345.1"/>
    </source>
</evidence>
<dbReference type="RefSeq" id="WP_382227641.1">
    <property type="nucleotide sequence ID" value="NZ_JBHTCA010000029.1"/>
</dbReference>
<dbReference type="SUPFAM" id="SSF56349">
    <property type="entry name" value="DNA breaking-rejoining enzymes"/>
    <property type="match status" value="1"/>
</dbReference>
<comment type="caution">
    <text evidence="5">The sequence shown here is derived from an EMBL/GenBank/DDBJ whole genome shotgun (WGS) entry which is preliminary data.</text>
</comment>
<protein>
    <submittedName>
        <fullName evidence="5">Tyrosine-type recombinase/integrase</fullName>
    </submittedName>
</protein>
<gene>
    <name evidence="5" type="ORF">ACFQPB_21000</name>
</gene>
<dbReference type="InterPro" id="IPR002104">
    <property type="entry name" value="Integrase_catalytic"/>
</dbReference>
<dbReference type="Proteomes" id="UP001596501">
    <property type="component" value="Unassembled WGS sequence"/>
</dbReference>
<dbReference type="PANTHER" id="PTHR30349">
    <property type="entry name" value="PHAGE INTEGRASE-RELATED"/>
    <property type="match status" value="1"/>
</dbReference>
<feature type="domain" description="Tyr recombinase" evidence="4">
    <location>
        <begin position="418"/>
        <end position="624"/>
    </location>
</feature>
<sequence length="624" mass="68878">MSPSKAYVRRLGPHHFAHLRAVAEGIPVLESARRYLGIEHGHQAHSAHEETIDAVRAIARRRGESAWRLIGLTISTKAQGAAPSLDAFVAQRDLDGWSEAEVLAMYQEEFPTDLRADRRVKLRQRQIDLIQRLQAQAAETPSPTDLVNGWFDEVTAKKLIGAGIVNLGDLHARIHAGGRWYRALAGIGQTKARRIERHLNGLLPGLPRPSLTVFRLVERSKIDLSERARSDFFEAGNTKVASAPENASEGLYSRPFSEKRDLQTQNPGLAPSPSPAPLLDARSDADAVEAWIVARSGSDATAKCFRREAHRLMLWLQRERGGLDFKRMRVEDCSAYAVFLGDIPAHWISRRKASPGDIGWAPFRGQLSAASKHQALTVVSALFSWLHSARYIHGSPWALINAKEASGLTHATSETGLLDSKAFSEAAMQEVLRFVEAQAPSPARDRIRFILRFMEAVGLRSAELLSATLGDIHKEPEGWFMHVTGKGNRRRVVALPGQAFAALQRYLSERGLDGVETAPPHAPLLANVSDAMEPVTYQALYKHVRSWISKAIAQAELPAKERLKLSRASTHWLRHTFGTRGVARGVPIDVLQAQMGHSSSAITTGLYGRAPLSRRASELQKAFN</sequence>
<keyword evidence="3" id="KW-0233">DNA recombination</keyword>
<dbReference type="InterPro" id="IPR022169">
    <property type="entry name" value="DUF3701"/>
</dbReference>
<dbReference type="PROSITE" id="PS51898">
    <property type="entry name" value="TYR_RECOMBINASE"/>
    <property type="match status" value="1"/>
</dbReference>
<dbReference type="InterPro" id="IPR050090">
    <property type="entry name" value="Tyrosine_recombinase_XerCD"/>
</dbReference>
<reference evidence="6" key="1">
    <citation type="journal article" date="2019" name="Int. J. Syst. Evol. Microbiol.">
        <title>The Global Catalogue of Microorganisms (GCM) 10K type strain sequencing project: providing services to taxonomists for standard genome sequencing and annotation.</title>
        <authorList>
            <consortium name="The Broad Institute Genomics Platform"/>
            <consortium name="The Broad Institute Genome Sequencing Center for Infectious Disease"/>
            <person name="Wu L."/>
            <person name="Ma J."/>
        </authorList>
    </citation>
    <scope>NUCLEOTIDE SEQUENCE [LARGE SCALE GENOMIC DNA]</scope>
    <source>
        <strain evidence="6">CGMCC 1.12371</strain>
    </source>
</reference>
<organism evidence="5 6">
    <name type="scientific">Hydrogenophaga atypica</name>
    <dbReference type="NCBI Taxonomy" id="249409"/>
    <lineage>
        <taxon>Bacteria</taxon>
        <taxon>Pseudomonadati</taxon>
        <taxon>Pseudomonadota</taxon>
        <taxon>Betaproteobacteria</taxon>
        <taxon>Burkholderiales</taxon>
        <taxon>Comamonadaceae</taxon>
        <taxon>Hydrogenophaga</taxon>
    </lineage>
</organism>
<evidence type="ECO:0000256" key="3">
    <source>
        <dbReference type="ARBA" id="ARBA00023172"/>
    </source>
</evidence>
<dbReference type="InterPro" id="IPR013762">
    <property type="entry name" value="Integrase-like_cat_sf"/>
</dbReference>
<evidence type="ECO:0000259" key="4">
    <source>
        <dbReference type="PROSITE" id="PS51898"/>
    </source>
</evidence>
<dbReference type="InterPro" id="IPR011010">
    <property type="entry name" value="DNA_brk_join_enz"/>
</dbReference>